<evidence type="ECO:0000256" key="5">
    <source>
        <dbReference type="ARBA" id="ARBA00023136"/>
    </source>
</evidence>
<keyword evidence="4 6" id="KW-1133">Transmembrane helix</keyword>
<dbReference type="Gene3D" id="3.30.700.10">
    <property type="entry name" value="Glycoprotein, Type 4 Pilin"/>
    <property type="match status" value="1"/>
</dbReference>
<evidence type="ECO:0000256" key="6">
    <source>
        <dbReference type="SAM" id="Phobius"/>
    </source>
</evidence>
<proteinExistence type="predicted"/>
<comment type="subcellular location">
    <subcellularLocation>
        <location evidence="1">Membrane</location>
        <topology evidence="1">Single-pass membrane protein</topology>
    </subcellularLocation>
</comment>
<feature type="domain" description="Type II secretion system protein GspG C-terminal" evidence="7">
    <location>
        <begin position="37"/>
        <end position="108"/>
    </location>
</feature>
<evidence type="ECO:0000256" key="1">
    <source>
        <dbReference type="ARBA" id="ARBA00004167"/>
    </source>
</evidence>
<organism evidence="8 9">
    <name type="scientific">Mucisphaera calidilacus</name>
    <dbReference type="NCBI Taxonomy" id="2527982"/>
    <lineage>
        <taxon>Bacteria</taxon>
        <taxon>Pseudomonadati</taxon>
        <taxon>Planctomycetota</taxon>
        <taxon>Phycisphaerae</taxon>
        <taxon>Phycisphaerales</taxon>
        <taxon>Phycisphaeraceae</taxon>
        <taxon>Mucisphaera</taxon>
    </lineage>
</organism>
<dbReference type="InterPro" id="IPR045584">
    <property type="entry name" value="Pilin-like"/>
</dbReference>
<protein>
    <submittedName>
        <fullName evidence="8">Type II secretion system protein G</fullName>
    </submittedName>
</protein>
<reference evidence="8 9" key="1">
    <citation type="submission" date="2019-02" db="EMBL/GenBank/DDBJ databases">
        <title>Deep-cultivation of Planctomycetes and their phenomic and genomic characterization uncovers novel biology.</title>
        <authorList>
            <person name="Wiegand S."/>
            <person name="Jogler M."/>
            <person name="Boedeker C."/>
            <person name="Pinto D."/>
            <person name="Vollmers J."/>
            <person name="Rivas-Marin E."/>
            <person name="Kohn T."/>
            <person name="Peeters S.H."/>
            <person name="Heuer A."/>
            <person name="Rast P."/>
            <person name="Oberbeckmann S."/>
            <person name="Bunk B."/>
            <person name="Jeske O."/>
            <person name="Meyerdierks A."/>
            <person name="Storesund J.E."/>
            <person name="Kallscheuer N."/>
            <person name="Luecker S."/>
            <person name="Lage O.M."/>
            <person name="Pohl T."/>
            <person name="Merkel B.J."/>
            <person name="Hornburger P."/>
            <person name="Mueller R.-W."/>
            <person name="Bruemmer F."/>
            <person name="Labrenz M."/>
            <person name="Spormann A.M."/>
            <person name="Op den Camp H."/>
            <person name="Overmann J."/>
            <person name="Amann R."/>
            <person name="Jetten M.S.M."/>
            <person name="Mascher T."/>
            <person name="Medema M.H."/>
            <person name="Devos D.P."/>
            <person name="Kaster A.-K."/>
            <person name="Ovreas L."/>
            <person name="Rohde M."/>
            <person name="Galperin M.Y."/>
            <person name="Jogler C."/>
        </authorList>
    </citation>
    <scope>NUCLEOTIDE SEQUENCE [LARGE SCALE GENOMIC DNA]</scope>
    <source>
        <strain evidence="8 9">Pan265</strain>
    </source>
</reference>
<dbReference type="InterPro" id="IPR000983">
    <property type="entry name" value="Bac_GSPG_pilin"/>
</dbReference>
<evidence type="ECO:0000259" key="7">
    <source>
        <dbReference type="Pfam" id="PF08334"/>
    </source>
</evidence>
<dbReference type="KEGG" id="mcad:Pan265_00180"/>
<dbReference type="PRINTS" id="PR00813">
    <property type="entry name" value="BCTERIALGSPG"/>
</dbReference>
<keyword evidence="9" id="KW-1185">Reference proteome</keyword>
<dbReference type="Pfam" id="PF08334">
    <property type="entry name" value="T2SSG"/>
    <property type="match status" value="1"/>
</dbReference>
<accession>A0A518BT94</accession>
<dbReference type="GO" id="GO:0015628">
    <property type="term" value="P:protein secretion by the type II secretion system"/>
    <property type="evidence" value="ECO:0007669"/>
    <property type="project" value="InterPro"/>
</dbReference>
<dbReference type="OrthoDB" id="214451at2"/>
<dbReference type="PANTHER" id="PTHR30093">
    <property type="entry name" value="GENERAL SECRETION PATHWAY PROTEIN G"/>
    <property type="match status" value="1"/>
</dbReference>
<dbReference type="Pfam" id="PF07963">
    <property type="entry name" value="N_methyl"/>
    <property type="match status" value="1"/>
</dbReference>
<dbReference type="EMBL" id="CP036280">
    <property type="protein sequence ID" value="QDU70196.1"/>
    <property type="molecule type" value="Genomic_DNA"/>
</dbReference>
<evidence type="ECO:0000256" key="2">
    <source>
        <dbReference type="ARBA" id="ARBA00022481"/>
    </source>
</evidence>
<keyword evidence="2" id="KW-0488">Methylation</keyword>
<dbReference type="GO" id="GO:0015627">
    <property type="term" value="C:type II protein secretion system complex"/>
    <property type="evidence" value="ECO:0007669"/>
    <property type="project" value="InterPro"/>
</dbReference>
<dbReference type="InterPro" id="IPR013545">
    <property type="entry name" value="T2SS_protein-GspG_C"/>
</dbReference>
<evidence type="ECO:0000313" key="8">
    <source>
        <dbReference type="EMBL" id="QDU70196.1"/>
    </source>
</evidence>
<gene>
    <name evidence="8" type="primary">xcpT_1</name>
    <name evidence="8" type="ORF">Pan265_00180</name>
</gene>
<dbReference type="GO" id="GO:0016020">
    <property type="term" value="C:membrane"/>
    <property type="evidence" value="ECO:0007669"/>
    <property type="project" value="UniProtKB-SubCell"/>
</dbReference>
<dbReference type="Proteomes" id="UP000320386">
    <property type="component" value="Chromosome"/>
</dbReference>
<dbReference type="InterPro" id="IPR012902">
    <property type="entry name" value="N_methyl_site"/>
</dbReference>
<keyword evidence="3 6" id="KW-0812">Transmembrane</keyword>
<dbReference type="SUPFAM" id="SSF54523">
    <property type="entry name" value="Pili subunits"/>
    <property type="match status" value="1"/>
</dbReference>
<dbReference type="PANTHER" id="PTHR30093:SF44">
    <property type="entry name" value="TYPE II SECRETION SYSTEM CORE PROTEIN G"/>
    <property type="match status" value="1"/>
</dbReference>
<evidence type="ECO:0000256" key="4">
    <source>
        <dbReference type="ARBA" id="ARBA00022989"/>
    </source>
</evidence>
<dbReference type="RefSeq" id="WP_145447177.1">
    <property type="nucleotide sequence ID" value="NZ_CP036280.1"/>
</dbReference>
<name>A0A518BT94_9BACT</name>
<keyword evidence="5 6" id="KW-0472">Membrane</keyword>
<dbReference type="NCBIfam" id="TIGR02532">
    <property type="entry name" value="IV_pilin_GFxxxE"/>
    <property type="match status" value="1"/>
</dbReference>
<feature type="transmembrane region" description="Helical" evidence="6">
    <location>
        <begin position="12"/>
        <end position="31"/>
    </location>
</feature>
<dbReference type="AlphaFoldDB" id="A0A518BT94"/>
<sequence length="162" mass="17028">MGASQIKRRAFTLVEILIVVVILGILAAVVIPQFSDAAETAKASSLVSQLQTVRSQLELYMIQHNGNYPSLGSNWNQLTQTTSVSGATSGSDFGPYLQKSPINPFENSSSVDEGNNALGTAAAGVGWVYNPDNGQIKAVVNASKATTLSLSTEDVATYSSTE</sequence>
<evidence type="ECO:0000256" key="3">
    <source>
        <dbReference type="ARBA" id="ARBA00022692"/>
    </source>
</evidence>
<evidence type="ECO:0000313" key="9">
    <source>
        <dbReference type="Proteomes" id="UP000320386"/>
    </source>
</evidence>